<proteinExistence type="predicted"/>
<feature type="repeat" description="TPR" evidence="1">
    <location>
        <begin position="79"/>
        <end position="112"/>
    </location>
</feature>
<name>W4HIL3_9RHOB</name>
<keyword evidence="3" id="KW-1185">Reference proteome</keyword>
<evidence type="ECO:0000313" key="3">
    <source>
        <dbReference type="Proteomes" id="UP000019063"/>
    </source>
</evidence>
<dbReference type="SUPFAM" id="SSF48452">
    <property type="entry name" value="TPR-like"/>
    <property type="match status" value="1"/>
</dbReference>
<dbReference type="SMART" id="SM00028">
    <property type="entry name" value="TPR"/>
    <property type="match status" value="3"/>
</dbReference>
<dbReference type="EMBL" id="AQQW01000006">
    <property type="protein sequence ID" value="ETW12582.1"/>
    <property type="molecule type" value="Genomic_DNA"/>
</dbReference>
<dbReference type="eggNOG" id="COG0457">
    <property type="taxonomic scope" value="Bacteria"/>
</dbReference>
<dbReference type="Proteomes" id="UP000019063">
    <property type="component" value="Unassembled WGS sequence"/>
</dbReference>
<organism evidence="2 3">
    <name type="scientific">Roseivivax marinus</name>
    <dbReference type="NCBI Taxonomy" id="1379903"/>
    <lineage>
        <taxon>Bacteria</taxon>
        <taxon>Pseudomonadati</taxon>
        <taxon>Pseudomonadota</taxon>
        <taxon>Alphaproteobacteria</taxon>
        <taxon>Rhodobacterales</taxon>
        <taxon>Roseobacteraceae</taxon>
        <taxon>Roseivivax</taxon>
    </lineage>
</organism>
<dbReference type="STRING" id="1379903.ATO8_11209"/>
<sequence>MAAQVGSDEASDLLTDLREAEDPVAADRAERALRLEWAQSGSASADLLLKRGRDALEVGQTDAAIEHLTALTDHAPDFAEGWFALATAYYTEELFGPAARALERTLVLNPDHYGALQGIGAIHDQLDRPRKAYAAYSAAAAIRPYNDELTEALDRLAREAQGWQL</sequence>
<dbReference type="PATRIC" id="fig|1317118.6.peg.2309"/>
<gene>
    <name evidence="2" type="ORF">ATO8_11209</name>
</gene>
<evidence type="ECO:0000256" key="1">
    <source>
        <dbReference type="PROSITE-ProRule" id="PRU00339"/>
    </source>
</evidence>
<accession>W4HIL3</accession>
<reference evidence="2 3" key="1">
    <citation type="journal article" date="2014" name="Antonie Van Leeuwenhoek">
        <title>Roseivivax atlanticus sp. nov., isolated from surface seawater of the Atlantic Ocean.</title>
        <authorList>
            <person name="Li G."/>
            <person name="Lai Q."/>
            <person name="Liu X."/>
            <person name="Sun F."/>
            <person name="Shao Z."/>
        </authorList>
    </citation>
    <scope>NUCLEOTIDE SEQUENCE [LARGE SCALE GENOMIC DNA]</scope>
    <source>
        <strain evidence="2 3">22II-s10s</strain>
    </source>
</reference>
<dbReference type="InterPro" id="IPR011990">
    <property type="entry name" value="TPR-like_helical_dom_sf"/>
</dbReference>
<keyword evidence="1" id="KW-0802">TPR repeat</keyword>
<protein>
    <submittedName>
        <fullName evidence="2">Uncharacterized protein</fullName>
    </submittedName>
</protein>
<dbReference type="Gene3D" id="1.25.40.10">
    <property type="entry name" value="Tetratricopeptide repeat domain"/>
    <property type="match status" value="1"/>
</dbReference>
<dbReference type="PROSITE" id="PS50005">
    <property type="entry name" value="TPR"/>
    <property type="match status" value="1"/>
</dbReference>
<dbReference type="AlphaFoldDB" id="W4HIL3"/>
<evidence type="ECO:0000313" key="2">
    <source>
        <dbReference type="EMBL" id="ETW12582.1"/>
    </source>
</evidence>
<dbReference type="InterPro" id="IPR019734">
    <property type="entry name" value="TPR_rpt"/>
</dbReference>
<comment type="caution">
    <text evidence="2">The sequence shown here is derived from an EMBL/GenBank/DDBJ whole genome shotgun (WGS) entry which is preliminary data.</text>
</comment>